<name>A0A067MV96_BOTB1</name>
<keyword evidence="2" id="KW-1185">Reference proteome</keyword>
<dbReference type="HOGENOM" id="CLU_024199_1_2_1"/>
<sequence>MEAILADTIPPLLQTLVERIRQSFDVDAEKGSLFEEIKLLELASGVFNTYTARALSSLRYRQNQLIPVHRLPDDVLSMIFMRVVESVRGDEYFSSNYCPVRISGVCQRWRAVALGTSQLWAYVDATGPRPLMDIFSSHSGGATLHISARLDGTPSHDDYQAGYWSRHASRWGSLKLTGYRTPTPERRIREWIDQDMPSLEVLDISVEDYGLSGVFLRDISKRDTSPRLRCIALRGILLTDSTFANLINLRLGRIIGCEEVYVVHLLQAIGASPLLEGLYVGDIHPLNEPDLDQLGEAAPRNIDLSHLQFLSLVYLDMWMIQFILSRVTIPPRAKLEIKINGFPHDKNLSHILPPSPVNLRNLQSIDTLMFSWTCSGDFCVVQGDVTTNTDGGCLSSLLSIHFCAPLIGGPVLAVQIAPSLEAVLSFMPVRLLSLEHFPNLEWAICALVRALDHSPSINTLFLRDCHENVVQALSATPSDHPCPGLRVLGILECRVSDDTLISMVRSRTRDSNHIRSPGVALEQLCLSGPPDESTAVRDALSPLLEISSYSGAPFAEYVPNMVSPPTDGSERLR</sequence>
<dbReference type="InterPro" id="IPR032675">
    <property type="entry name" value="LRR_dom_sf"/>
</dbReference>
<dbReference type="EMBL" id="KL198030">
    <property type="protein sequence ID" value="KDQ15782.1"/>
    <property type="molecule type" value="Genomic_DNA"/>
</dbReference>
<proteinExistence type="predicted"/>
<dbReference type="Proteomes" id="UP000027195">
    <property type="component" value="Unassembled WGS sequence"/>
</dbReference>
<protein>
    <submittedName>
        <fullName evidence="1">Uncharacterized protein</fullName>
    </submittedName>
</protein>
<dbReference type="Gene3D" id="3.80.10.10">
    <property type="entry name" value="Ribonuclease Inhibitor"/>
    <property type="match status" value="1"/>
</dbReference>
<accession>A0A067MV96</accession>
<evidence type="ECO:0000313" key="1">
    <source>
        <dbReference type="EMBL" id="KDQ15782.1"/>
    </source>
</evidence>
<evidence type="ECO:0000313" key="2">
    <source>
        <dbReference type="Proteomes" id="UP000027195"/>
    </source>
</evidence>
<dbReference type="OrthoDB" id="3266451at2759"/>
<dbReference type="AlphaFoldDB" id="A0A067MV96"/>
<dbReference type="SUPFAM" id="SSF52047">
    <property type="entry name" value="RNI-like"/>
    <property type="match status" value="1"/>
</dbReference>
<gene>
    <name evidence="1" type="ORF">BOTBODRAFT_31264</name>
</gene>
<organism evidence="1 2">
    <name type="scientific">Botryobasidium botryosum (strain FD-172 SS1)</name>
    <dbReference type="NCBI Taxonomy" id="930990"/>
    <lineage>
        <taxon>Eukaryota</taxon>
        <taxon>Fungi</taxon>
        <taxon>Dikarya</taxon>
        <taxon>Basidiomycota</taxon>
        <taxon>Agaricomycotina</taxon>
        <taxon>Agaricomycetes</taxon>
        <taxon>Cantharellales</taxon>
        <taxon>Botryobasidiaceae</taxon>
        <taxon>Botryobasidium</taxon>
    </lineage>
</organism>
<dbReference type="InParanoid" id="A0A067MV96"/>
<reference evidence="2" key="1">
    <citation type="journal article" date="2014" name="Proc. Natl. Acad. Sci. U.S.A.">
        <title>Extensive sampling of basidiomycete genomes demonstrates inadequacy of the white-rot/brown-rot paradigm for wood decay fungi.</title>
        <authorList>
            <person name="Riley R."/>
            <person name="Salamov A.A."/>
            <person name="Brown D.W."/>
            <person name="Nagy L.G."/>
            <person name="Floudas D."/>
            <person name="Held B.W."/>
            <person name="Levasseur A."/>
            <person name="Lombard V."/>
            <person name="Morin E."/>
            <person name="Otillar R."/>
            <person name="Lindquist E.A."/>
            <person name="Sun H."/>
            <person name="LaButti K.M."/>
            <person name="Schmutz J."/>
            <person name="Jabbour D."/>
            <person name="Luo H."/>
            <person name="Baker S.E."/>
            <person name="Pisabarro A.G."/>
            <person name="Walton J.D."/>
            <person name="Blanchette R.A."/>
            <person name="Henrissat B."/>
            <person name="Martin F."/>
            <person name="Cullen D."/>
            <person name="Hibbett D.S."/>
            <person name="Grigoriev I.V."/>
        </authorList>
    </citation>
    <scope>NUCLEOTIDE SEQUENCE [LARGE SCALE GENOMIC DNA]</scope>
    <source>
        <strain evidence="2">FD-172 SS1</strain>
    </source>
</reference>